<proteinExistence type="predicted"/>
<evidence type="ECO:0000313" key="1">
    <source>
        <dbReference type="EMBL" id="RIH89436.1"/>
    </source>
</evidence>
<sequence>MTMKHTPILMLALALVLAACSGHTLTTVRVNVLSYIPTASRSGQLDLTNATLFLPDDDGDGTYGNDPDGLALDLPSLDILEKARLEARLSLKNTGSAPASVSLEIHVAPPSDGFIYDGSEDYTVLSGSVNLNPGEEKPLELDATLNEANPAFGLLKTGKFRVGLKVSLAGDTVNYTLEKASVSLSGRLFKLIPD</sequence>
<dbReference type="PROSITE" id="PS51257">
    <property type="entry name" value="PROKAR_LIPOPROTEIN"/>
    <property type="match status" value="1"/>
</dbReference>
<reference evidence="1 2" key="1">
    <citation type="submission" date="2018-08" db="EMBL/GenBank/DDBJ databases">
        <title>Meiothermus roseus NBRC 110900 genome sequencing project.</title>
        <authorList>
            <person name="Da Costa M.S."/>
            <person name="Albuquerque L."/>
            <person name="Raposo P."/>
            <person name="Froufe H.J.C."/>
            <person name="Barroso C.S."/>
            <person name="Egas C."/>
        </authorList>
    </citation>
    <scope>NUCLEOTIDE SEQUENCE [LARGE SCALE GENOMIC DNA]</scope>
    <source>
        <strain evidence="1 2">NBRC 110900</strain>
    </source>
</reference>
<comment type="caution">
    <text evidence="1">The sequence shown here is derived from an EMBL/GenBank/DDBJ whole genome shotgun (WGS) entry which is preliminary data.</text>
</comment>
<dbReference type="AlphaFoldDB" id="A0A399F187"/>
<dbReference type="Proteomes" id="UP000265341">
    <property type="component" value="Unassembled WGS sequence"/>
</dbReference>
<dbReference type="EMBL" id="QWLA01000003">
    <property type="protein sequence ID" value="RIH89436.1"/>
    <property type="molecule type" value="Genomic_DNA"/>
</dbReference>
<organism evidence="1 2">
    <name type="scientific">Calidithermus roseus</name>
    <dbReference type="NCBI Taxonomy" id="1644118"/>
    <lineage>
        <taxon>Bacteria</taxon>
        <taxon>Thermotogati</taxon>
        <taxon>Deinococcota</taxon>
        <taxon>Deinococci</taxon>
        <taxon>Thermales</taxon>
        <taxon>Thermaceae</taxon>
        <taxon>Calidithermus</taxon>
    </lineage>
</organism>
<protein>
    <submittedName>
        <fullName evidence="1">Uncharacterized protein</fullName>
    </submittedName>
</protein>
<gene>
    <name evidence="1" type="ORF">Mrose_00336</name>
</gene>
<accession>A0A399F187</accession>
<name>A0A399F187_9DEIN</name>
<keyword evidence="2" id="KW-1185">Reference proteome</keyword>
<evidence type="ECO:0000313" key="2">
    <source>
        <dbReference type="Proteomes" id="UP000265341"/>
    </source>
</evidence>